<dbReference type="InterPro" id="IPR016140">
    <property type="entry name" value="Bifunc_inhib/LTP/seed_store"/>
</dbReference>
<dbReference type="Gramene" id="TVU26175">
    <property type="protein sequence ID" value="TVU26175"/>
    <property type="gene ID" value="EJB05_28711"/>
</dbReference>
<feature type="domain" description="Bifunctional inhibitor/plant lipid transfer protein/seed storage helical" evidence="2">
    <location>
        <begin position="27"/>
        <end position="108"/>
    </location>
</feature>
<evidence type="ECO:0000256" key="1">
    <source>
        <dbReference type="SAM" id="MobiDB-lite"/>
    </source>
</evidence>
<keyword evidence="4" id="KW-1185">Reference proteome</keyword>
<evidence type="ECO:0000313" key="3">
    <source>
        <dbReference type="EMBL" id="TVU26175.1"/>
    </source>
</evidence>
<dbReference type="Proteomes" id="UP000324897">
    <property type="component" value="Chromosome 2"/>
</dbReference>
<evidence type="ECO:0000313" key="4">
    <source>
        <dbReference type="Proteomes" id="UP000324897"/>
    </source>
</evidence>
<dbReference type="EMBL" id="RWGY01000013">
    <property type="protein sequence ID" value="TVU26175.1"/>
    <property type="molecule type" value="Genomic_DNA"/>
</dbReference>
<feature type="non-terminal residue" evidence="3">
    <location>
        <position position="1"/>
    </location>
</feature>
<dbReference type="OrthoDB" id="685569at2759"/>
<accession>A0A5J9URN1</accession>
<feature type="compositionally biased region" description="Basic residues" evidence="1">
    <location>
        <begin position="177"/>
        <end position="188"/>
    </location>
</feature>
<dbReference type="Pfam" id="PF14368">
    <property type="entry name" value="LTP_2"/>
    <property type="match status" value="1"/>
</dbReference>
<comment type="caution">
    <text evidence="3">The sequence shown here is derived from an EMBL/GenBank/DDBJ whole genome shotgun (WGS) entry which is preliminary data.</text>
</comment>
<reference evidence="3 4" key="1">
    <citation type="journal article" date="2019" name="Sci. Rep.">
        <title>A high-quality genome of Eragrostis curvula grass provides insights into Poaceae evolution and supports new strategies to enhance forage quality.</title>
        <authorList>
            <person name="Carballo J."/>
            <person name="Santos B.A.C.M."/>
            <person name="Zappacosta D."/>
            <person name="Garbus I."/>
            <person name="Selva J.P."/>
            <person name="Gallo C.A."/>
            <person name="Diaz A."/>
            <person name="Albertini E."/>
            <person name="Caccamo M."/>
            <person name="Echenique V."/>
        </authorList>
    </citation>
    <scope>NUCLEOTIDE SEQUENCE [LARGE SCALE GENOMIC DNA]</scope>
    <source>
        <strain evidence="4">cv. Victoria</strain>
        <tissue evidence="3">Leaf</tissue>
    </source>
</reference>
<evidence type="ECO:0000259" key="2">
    <source>
        <dbReference type="Pfam" id="PF14368"/>
    </source>
</evidence>
<name>A0A5J9URN1_9POAL</name>
<sequence>MASSKSASTKFSVSHLRLKHALHSRVSAAYPTCTGTQKREILWDCNSYIRKRPRPPLSSVKKDSSCCESVRQVPNRNMRCVTAMLTEEEKEKYSVRRILKLEKLCAPAPPPPRALYRVLEITGFYKHRSQFGARRKPRPLWAQINMTSQSGIHNQPVAAYPPWVTLERHCTVEMNRGRGRRGRGRGGRGRGAGRGEEEPAHEAPQPNVDLAAVLTEMQALRAEMATLRQAGVGIRARL</sequence>
<dbReference type="AlphaFoldDB" id="A0A5J9URN1"/>
<proteinExistence type="predicted"/>
<organism evidence="3 4">
    <name type="scientific">Eragrostis curvula</name>
    <name type="common">weeping love grass</name>
    <dbReference type="NCBI Taxonomy" id="38414"/>
    <lineage>
        <taxon>Eukaryota</taxon>
        <taxon>Viridiplantae</taxon>
        <taxon>Streptophyta</taxon>
        <taxon>Embryophyta</taxon>
        <taxon>Tracheophyta</taxon>
        <taxon>Spermatophyta</taxon>
        <taxon>Magnoliopsida</taxon>
        <taxon>Liliopsida</taxon>
        <taxon>Poales</taxon>
        <taxon>Poaceae</taxon>
        <taxon>PACMAD clade</taxon>
        <taxon>Chloridoideae</taxon>
        <taxon>Eragrostideae</taxon>
        <taxon>Eragrostidinae</taxon>
        <taxon>Eragrostis</taxon>
    </lineage>
</organism>
<gene>
    <name evidence="3" type="ORF">EJB05_28711</name>
</gene>
<protein>
    <recommendedName>
        <fullName evidence="2">Bifunctional inhibitor/plant lipid transfer protein/seed storage helical domain-containing protein</fullName>
    </recommendedName>
</protein>
<feature type="region of interest" description="Disordered" evidence="1">
    <location>
        <begin position="174"/>
        <end position="207"/>
    </location>
</feature>